<gene>
    <name evidence="1" type="ORF">SUGI_1479490</name>
    <name evidence="2" type="ORF">SUGI_1481500</name>
</gene>
<proteinExistence type="predicted"/>
<reference evidence="2" key="1">
    <citation type="submission" date="2022-12" db="EMBL/GenBank/DDBJ databases">
        <title>Chromosome-Level Genome Assembly of Japanese Cedar (Cryptomeriajaponica D. Don).</title>
        <authorList>
            <person name="Fujino T."/>
            <person name="Yamaguchi K."/>
            <person name="Yokoyama T."/>
            <person name="Hamanaka T."/>
            <person name="Harazono Y."/>
            <person name="Kamada H."/>
            <person name="Kobayashi W."/>
            <person name="Ujino-Ihara T."/>
            <person name="Uchiyama K."/>
            <person name="Matsumoto A."/>
            <person name="Izuno A."/>
            <person name="Tsumura Y."/>
            <person name="Toyoda A."/>
            <person name="Shigenobu S."/>
            <person name="Moriguchi Y."/>
            <person name="Ueno S."/>
            <person name="Kasahara M."/>
        </authorList>
    </citation>
    <scope>NUCLEOTIDE SEQUENCE</scope>
</reference>
<evidence type="ECO:0000313" key="2">
    <source>
        <dbReference type="EMBL" id="GLJ58871.1"/>
    </source>
</evidence>
<keyword evidence="3" id="KW-1185">Reference proteome</keyword>
<evidence type="ECO:0000313" key="3">
    <source>
        <dbReference type="Proteomes" id="UP001234787"/>
    </source>
</evidence>
<accession>A0AAD3RR48</accession>
<name>A0AAD3RR48_CRYJA</name>
<evidence type="ECO:0000313" key="1">
    <source>
        <dbReference type="EMBL" id="GLJ58830.1"/>
    </source>
</evidence>
<dbReference type="AlphaFoldDB" id="A0AAD3RR48"/>
<dbReference type="EMBL" id="BSEH01000580">
    <property type="protein sequence ID" value="GLJ58871.1"/>
    <property type="molecule type" value="Genomic_DNA"/>
</dbReference>
<protein>
    <submittedName>
        <fullName evidence="2">Uncharacterized protein</fullName>
    </submittedName>
</protein>
<sequence length="176" mass="20112">MPELRNYTLPKQNSKQSPCYLLTTALPFQLPLLRPNGYVVTSYSHPSQPKASGPKRISIAGRVGTIGCPAGWELGMMWESYRRVYPYPKEFIPGGNYSSTSYSHRGGSRDRRGYSCPNPFRVHMHLWMRESNPLRFCPQIRIYAWGTSPLGKNGSMDPYLPFHYRYNKPLAVPVIP</sequence>
<dbReference type="EMBL" id="BSEH01000562">
    <property type="protein sequence ID" value="GLJ58830.1"/>
    <property type="molecule type" value="Genomic_DNA"/>
</dbReference>
<comment type="caution">
    <text evidence="2">The sequence shown here is derived from an EMBL/GenBank/DDBJ whole genome shotgun (WGS) entry which is preliminary data.</text>
</comment>
<organism evidence="2 3">
    <name type="scientific">Cryptomeria japonica</name>
    <name type="common">Japanese cedar</name>
    <name type="synonym">Cupressus japonica</name>
    <dbReference type="NCBI Taxonomy" id="3369"/>
    <lineage>
        <taxon>Eukaryota</taxon>
        <taxon>Viridiplantae</taxon>
        <taxon>Streptophyta</taxon>
        <taxon>Embryophyta</taxon>
        <taxon>Tracheophyta</taxon>
        <taxon>Spermatophyta</taxon>
        <taxon>Pinopsida</taxon>
        <taxon>Pinidae</taxon>
        <taxon>Conifers II</taxon>
        <taxon>Cupressales</taxon>
        <taxon>Cupressaceae</taxon>
        <taxon>Cryptomeria</taxon>
    </lineage>
</organism>
<dbReference type="Proteomes" id="UP001234787">
    <property type="component" value="Unassembled WGS sequence"/>
</dbReference>